<sequence length="1300" mass="145514">MPFQPKEGERMDMLGGSSSHSITSAFGTRTSNNNRLPSGSQHSIASTPSATPIKSMSKRNMSKNMSFRIAKYEKNHDSWNMSVNWDSRCSNHLSSSIHSTNSNADRNPTSAKELVVPSSFVPMTPIAKVKQQPWRKNESHVDDRSIKPFDDDLSHTPNSLGMSHATPETTRRGSVGAKISDRVTKFDANPLDGALLSPMQMHASAPSFSIAGPPLSVVGADEEHLTMSPMHIPNSAPSKRRSVRHKKIEMKAQVFDSPQPRDNPATRVLLSPQEVRELVKSSNKNHRLDQILYRYEHLSEEESKERHRLSAKIAAKERRRRLGATTAASTEPRRLAWERSRAKFRNSSSSGPMTLSVDKNIDMGDEVFDEVRAIRYDFSNFVAPSFSKTEAQRQRILDAIDRDFPFAEFRENGKARTDGAIDALVDAFEPISLKTSEVLLHQGVKEGNDKFYILDYGVMDVQQEGVSINQLNNPGESFGQIALMYHAPSNVTISVALSSNVQGSESGARLLRIDQKTYRGLLLDFSQRARNERRDALSKITFLNDLLEGDDKLSIDLASLMVRHEFKAEDDFDFNEESTVFVILSGSLRVSSKDGSRDELLSAGNFFGERSLIESIATLSTSSTDKKIVALSDGVFFSIDKDTIERILGKGRLQNLKDMRTLASTALVKKAKLTRIIREKMTSAITELKLDEEEKKEWKVEKYEEPALYVVREGSVLVSFKDEDSGEECKTEVKAGETFGHKQVKEESGNNGTKFRRIGGLTASILSGKTASIGIIPLKEVGSEGVARTMSSRFELPLNAKKPTNAVTGKASASTAKRISQETPAIQLRKKLHDAVQNNLTLEQLEKIRLLGEGEFGEVWMVSADVFQTGVPELCQKFALKTQLKRDHSRGKDATADILREIKLLKAVDHPQVVDLVTTFEDEDAIHILMGLIPGGELWDVIHTEDEQGVWRSGMPEDHTKFATMVLADILDFIHSRDIVYRDLKPENVMIDADGYPVLVDFGCSKFCCDKTYTFVGTPNYVAPEIITNAGYNRCVDYWALGVTVYEMFTGENPFFFDGMDPVTLYHAICNEKYYPLSEGTCPELVDFIDRLLQKNPSQRLGMLTKGVDDVFEHPWLQGMDLTRIQSKEWIAPWRAPQCEDKDSEEAVLQKMGMCMATPSLDDSVTSRDVSYAEDSTTSLADPSDRDHSMGSIIEEDDAIMESLLKELSKTKKSEKKKKDKKKKGTEDGTKRKKKITDVASEYQFVTPTKVTYYDIKKPLRNAREKAESSNRRSALKGALRNFGVDSDEDDDFLKFLAEK</sequence>
<comment type="caution">
    <text evidence="10">The sequence shown here is derived from an EMBL/GenBank/DDBJ whole genome shotgun (WGS) entry which is preliminary data.</text>
</comment>
<dbReference type="Pfam" id="PF00069">
    <property type="entry name" value="Pkinase"/>
    <property type="match status" value="1"/>
</dbReference>
<feature type="domain" description="Cyclic nucleotide-binding" evidence="9">
    <location>
        <begin position="424"/>
        <end position="539"/>
    </location>
</feature>
<feature type="region of interest" description="Disordered" evidence="7">
    <location>
        <begin position="129"/>
        <end position="174"/>
    </location>
</feature>
<dbReference type="GO" id="GO:0005524">
    <property type="term" value="F:ATP binding"/>
    <property type="evidence" value="ECO:0007669"/>
    <property type="project" value="UniProtKB-UniRule"/>
</dbReference>
<evidence type="ECO:0000256" key="2">
    <source>
        <dbReference type="ARBA" id="ARBA00022679"/>
    </source>
</evidence>
<dbReference type="InterPro" id="IPR017441">
    <property type="entry name" value="Protein_kinase_ATP_BS"/>
</dbReference>
<evidence type="ECO:0000259" key="8">
    <source>
        <dbReference type="PROSITE" id="PS50011"/>
    </source>
</evidence>
<protein>
    <submittedName>
        <fullName evidence="10">Serine/threonine protein kinase containing WD-40 repeat domain</fullName>
    </submittedName>
</protein>
<keyword evidence="3 6" id="KW-0547">Nucleotide-binding</keyword>
<dbReference type="CDD" id="cd05123">
    <property type="entry name" value="STKc_AGC"/>
    <property type="match status" value="1"/>
</dbReference>
<feature type="compositionally biased region" description="Basic and acidic residues" evidence="7">
    <location>
        <begin position="135"/>
        <end position="154"/>
    </location>
</feature>
<dbReference type="PROSITE" id="PS00108">
    <property type="entry name" value="PROTEIN_KINASE_ST"/>
    <property type="match status" value="1"/>
</dbReference>
<keyword evidence="1 10" id="KW-0723">Serine/threonine-protein kinase</keyword>
<organism evidence="10 11">
    <name type="scientific">Nitzschia inconspicua</name>
    <dbReference type="NCBI Taxonomy" id="303405"/>
    <lineage>
        <taxon>Eukaryota</taxon>
        <taxon>Sar</taxon>
        <taxon>Stramenopiles</taxon>
        <taxon>Ochrophyta</taxon>
        <taxon>Bacillariophyta</taxon>
        <taxon>Bacillariophyceae</taxon>
        <taxon>Bacillariophycidae</taxon>
        <taxon>Bacillariales</taxon>
        <taxon>Bacillariaceae</taxon>
        <taxon>Nitzschia</taxon>
    </lineage>
</organism>
<feature type="region of interest" description="Disordered" evidence="7">
    <location>
        <begin position="90"/>
        <end position="109"/>
    </location>
</feature>
<dbReference type="InterPro" id="IPR000595">
    <property type="entry name" value="cNMP-bd_dom"/>
</dbReference>
<feature type="region of interest" description="Disordered" evidence="7">
    <location>
        <begin position="1211"/>
        <end position="1234"/>
    </location>
</feature>
<feature type="binding site" evidence="6">
    <location>
        <position position="881"/>
    </location>
    <ligand>
        <name>ATP</name>
        <dbReference type="ChEBI" id="CHEBI:30616"/>
    </ligand>
</feature>
<dbReference type="PANTHER" id="PTHR24353:SF143">
    <property type="entry name" value="PROTEIN KINASE DOMAIN-CONTAINING PROTEIN"/>
    <property type="match status" value="1"/>
</dbReference>
<dbReference type="GO" id="GO:0004691">
    <property type="term" value="F:cAMP-dependent protein kinase activity"/>
    <property type="evidence" value="ECO:0007669"/>
    <property type="project" value="TreeGrafter"/>
</dbReference>
<name>A0A9K3PHK6_9STRA</name>
<reference evidence="10" key="2">
    <citation type="submission" date="2021-04" db="EMBL/GenBank/DDBJ databases">
        <authorList>
            <person name="Podell S."/>
        </authorList>
    </citation>
    <scope>NUCLEOTIDE SEQUENCE</scope>
    <source>
        <strain evidence="10">Hildebrandi</strain>
    </source>
</reference>
<dbReference type="CDD" id="cd00038">
    <property type="entry name" value="CAP_ED"/>
    <property type="match status" value="2"/>
</dbReference>
<dbReference type="OrthoDB" id="63267at2759"/>
<evidence type="ECO:0000256" key="4">
    <source>
        <dbReference type="ARBA" id="ARBA00022777"/>
    </source>
</evidence>
<accession>A0A9K3PHK6</accession>
<keyword evidence="2" id="KW-0808">Transferase</keyword>
<keyword evidence="4 10" id="KW-0418">Kinase</keyword>
<evidence type="ECO:0000256" key="6">
    <source>
        <dbReference type="PROSITE-ProRule" id="PRU10141"/>
    </source>
</evidence>
<dbReference type="InterPro" id="IPR000719">
    <property type="entry name" value="Prot_kinase_dom"/>
</dbReference>
<feature type="domain" description="Protein kinase" evidence="8">
    <location>
        <begin position="845"/>
        <end position="1117"/>
    </location>
</feature>
<dbReference type="PROSITE" id="PS50042">
    <property type="entry name" value="CNMP_BINDING_3"/>
    <property type="match status" value="3"/>
</dbReference>
<dbReference type="GO" id="GO:0005952">
    <property type="term" value="C:cAMP-dependent protein kinase complex"/>
    <property type="evidence" value="ECO:0007669"/>
    <property type="project" value="TreeGrafter"/>
</dbReference>
<feature type="region of interest" description="Disordered" evidence="7">
    <location>
        <begin position="317"/>
        <end position="343"/>
    </location>
</feature>
<feature type="compositionally biased region" description="Basic and acidic residues" evidence="7">
    <location>
        <begin position="331"/>
        <end position="341"/>
    </location>
</feature>
<dbReference type="Proteomes" id="UP000693970">
    <property type="component" value="Unassembled WGS sequence"/>
</dbReference>
<feature type="compositionally biased region" description="Basic residues" evidence="7">
    <location>
        <begin position="1213"/>
        <end position="1224"/>
    </location>
</feature>
<evidence type="ECO:0000259" key="9">
    <source>
        <dbReference type="PROSITE" id="PS50042"/>
    </source>
</evidence>
<feature type="compositionally biased region" description="Basic and acidic residues" evidence="7">
    <location>
        <begin position="1"/>
        <end position="12"/>
    </location>
</feature>
<dbReference type="SMART" id="SM00220">
    <property type="entry name" value="S_TKc"/>
    <property type="match status" value="1"/>
</dbReference>
<keyword evidence="11" id="KW-1185">Reference proteome</keyword>
<evidence type="ECO:0000256" key="7">
    <source>
        <dbReference type="SAM" id="MobiDB-lite"/>
    </source>
</evidence>
<evidence type="ECO:0000313" key="10">
    <source>
        <dbReference type="EMBL" id="KAG7347051.1"/>
    </source>
</evidence>
<keyword evidence="5 6" id="KW-0067">ATP-binding</keyword>
<reference evidence="10" key="1">
    <citation type="journal article" date="2021" name="Sci. Rep.">
        <title>Diploid genomic architecture of Nitzschia inconspicua, an elite biomass production diatom.</title>
        <authorList>
            <person name="Oliver A."/>
            <person name="Podell S."/>
            <person name="Pinowska A."/>
            <person name="Traller J.C."/>
            <person name="Smith S.R."/>
            <person name="McClure R."/>
            <person name="Beliaev A."/>
            <person name="Bohutskyi P."/>
            <person name="Hill E.A."/>
            <person name="Rabines A."/>
            <person name="Zheng H."/>
            <person name="Allen L.Z."/>
            <person name="Kuo A."/>
            <person name="Grigoriev I.V."/>
            <person name="Allen A.E."/>
            <person name="Hazlebeck D."/>
            <person name="Allen E.E."/>
        </authorList>
    </citation>
    <scope>NUCLEOTIDE SEQUENCE</scope>
    <source>
        <strain evidence="10">Hildebrandi</strain>
    </source>
</reference>
<dbReference type="SMART" id="SM00100">
    <property type="entry name" value="cNMP"/>
    <property type="match status" value="2"/>
</dbReference>
<feature type="region of interest" description="Disordered" evidence="7">
    <location>
        <begin position="1261"/>
        <end position="1287"/>
    </location>
</feature>
<feature type="region of interest" description="Disordered" evidence="7">
    <location>
        <begin position="1166"/>
        <end position="1190"/>
    </location>
</feature>
<feature type="compositionally biased region" description="Basic and acidic residues" evidence="7">
    <location>
        <begin position="1261"/>
        <end position="1271"/>
    </location>
</feature>
<dbReference type="PANTHER" id="PTHR24353">
    <property type="entry name" value="CYCLIC NUCLEOTIDE-DEPENDENT PROTEIN KINASE"/>
    <property type="match status" value="1"/>
</dbReference>
<dbReference type="InterPro" id="IPR008271">
    <property type="entry name" value="Ser/Thr_kinase_AS"/>
</dbReference>
<feature type="region of interest" description="Disordered" evidence="7">
    <location>
        <begin position="1"/>
        <end position="60"/>
    </location>
</feature>
<evidence type="ECO:0000256" key="5">
    <source>
        <dbReference type="ARBA" id="ARBA00022840"/>
    </source>
</evidence>
<gene>
    <name evidence="10" type="ORF">IV203_006120</name>
</gene>
<dbReference type="PROSITE" id="PS50011">
    <property type="entry name" value="PROTEIN_KINASE_DOM"/>
    <property type="match status" value="1"/>
</dbReference>
<feature type="compositionally biased region" description="Polar residues" evidence="7">
    <location>
        <begin position="1166"/>
        <end position="1181"/>
    </location>
</feature>
<evidence type="ECO:0000313" key="11">
    <source>
        <dbReference type="Proteomes" id="UP000693970"/>
    </source>
</evidence>
<dbReference type="EMBL" id="JAGRRH010000021">
    <property type="protein sequence ID" value="KAG7347051.1"/>
    <property type="molecule type" value="Genomic_DNA"/>
</dbReference>
<feature type="domain" description="Cyclic nucleotide-binding" evidence="9">
    <location>
        <begin position="578"/>
        <end position="665"/>
    </location>
</feature>
<dbReference type="PROSITE" id="PS00107">
    <property type="entry name" value="PROTEIN_KINASE_ATP"/>
    <property type="match status" value="1"/>
</dbReference>
<evidence type="ECO:0000256" key="3">
    <source>
        <dbReference type="ARBA" id="ARBA00022741"/>
    </source>
</evidence>
<evidence type="ECO:0000256" key="1">
    <source>
        <dbReference type="ARBA" id="ARBA00022527"/>
    </source>
</evidence>
<dbReference type="Pfam" id="PF00027">
    <property type="entry name" value="cNMP_binding"/>
    <property type="match status" value="1"/>
</dbReference>
<proteinExistence type="predicted"/>
<feature type="compositionally biased region" description="Polar residues" evidence="7">
    <location>
        <begin position="16"/>
        <end position="52"/>
    </location>
</feature>
<feature type="domain" description="Cyclic nucleotide-binding" evidence="9">
    <location>
        <begin position="708"/>
        <end position="740"/>
    </location>
</feature>
<dbReference type="InterPro" id="IPR045270">
    <property type="entry name" value="STKc_AGC"/>
</dbReference>